<dbReference type="AlphaFoldDB" id="A0A0C2IHI1"/>
<gene>
    <name evidence="2" type="ORF">UCMB321_1931</name>
</gene>
<dbReference type="PATRIC" id="fig|226910.6.peg.1923"/>
<evidence type="ECO:0000313" key="2">
    <source>
        <dbReference type="EMBL" id="KIH84362.1"/>
    </source>
</evidence>
<keyword evidence="1" id="KW-0732">Signal</keyword>
<feature type="signal peptide" evidence="1">
    <location>
        <begin position="1"/>
        <end position="31"/>
    </location>
</feature>
<organism evidence="2 3">
    <name type="scientific">Pseudomonas batumici</name>
    <dbReference type="NCBI Taxonomy" id="226910"/>
    <lineage>
        <taxon>Bacteria</taxon>
        <taxon>Pseudomonadati</taxon>
        <taxon>Pseudomonadota</taxon>
        <taxon>Gammaproteobacteria</taxon>
        <taxon>Pseudomonadales</taxon>
        <taxon>Pseudomonadaceae</taxon>
        <taxon>Pseudomonas</taxon>
    </lineage>
</organism>
<dbReference type="STRING" id="226910.UCMB321_1931"/>
<accession>A0A0C2IHI1</accession>
<evidence type="ECO:0000313" key="3">
    <source>
        <dbReference type="Proteomes" id="UP000031535"/>
    </source>
</evidence>
<keyword evidence="3" id="KW-1185">Reference proteome</keyword>
<dbReference type="Proteomes" id="UP000031535">
    <property type="component" value="Unassembled WGS sequence"/>
</dbReference>
<dbReference type="EMBL" id="JXDG01000020">
    <property type="protein sequence ID" value="KIH84362.1"/>
    <property type="molecule type" value="Genomic_DNA"/>
</dbReference>
<feature type="chain" id="PRO_5002166966" evidence="1">
    <location>
        <begin position="32"/>
        <end position="212"/>
    </location>
</feature>
<proteinExistence type="predicted"/>
<reference evidence="2 3" key="1">
    <citation type="submission" date="2015-01" db="EMBL/GenBank/DDBJ databases">
        <title>Complete genome of Pseudomonas batumici UCM B-321 producer of the batumin antibiotic with strong antistaphilococcal and potential anticancer activity.</title>
        <authorList>
            <person name="Klochko V.V."/>
            <person name="Zelena L.B."/>
            <person name="Elena K.A."/>
            <person name="Reva O.N."/>
        </authorList>
    </citation>
    <scope>NUCLEOTIDE SEQUENCE [LARGE SCALE GENOMIC DNA]</scope>
    <source>
        <strain evidence="2 3">UCM B-321</strain>
    </source>
</reference>
<dbReference type="RefSeq" id="WP_040065775.1">
    <property type="nucleotide sequence ID" value="NZ_JXDG01000020.1"/>
</dbReference>
<sequence>MNSIFGKLARRSALASAMSLAVLMSVGVAQAADAPAQRVGVRGEITALEGDALKVHTLGNEEVTVGLTKDTQVRGVTLARISDIKPGSYIGTAAMPGPDGTLTAMEVHVFPPEMAGTGDGHRPFDLAPGSSMTNGRVGELKVANGRTLTLSYKGGEKTVVVPENVPVVNLVPGDRSLLKPGVKVALFAVPEVDGRLTALGISAGENGVKPPM</sequence>
<comment type="caution">
    <text evidence="2">The sequence shown here is derived from an EMBL/GenBank/DDBJ whole genome shotgun (WGS) entry which is preliminary data.</text>
</comment>
<evidence type="ECO:0000256" key="1">
    <source>
        <dbReference type="SAM" id="SignalP"/>
    </source>
</evidence>
<protein>
    <submittedName>
        <fullName evidence="2">Uncharacterized protein</fullName>
    </submittedName>
</protein>
<name>A0A0C2IHI1_9PSED</name>